<dbReference type="PATRIC" id="fig|1441923.3.peg.5814"/>
<dbReference type="SUPFAM" id="SSF53474">
    <property type="entry name" value="alpha/beta-Hydrolases"/>
    <property type="match status" value="1"/>
</dbReference>
<dbReference type="AlphaFoldDB" id="A0A0N0S093"/>
<dbReference type="PANTHER" id="PTHR36837:SF4">
    <property type="entry name" value="BLR0908 PROTEIN"/>
    <property type="match status" value="1"/>
</dbReference>
<accession>A0A0N0S093</accession>
<reference evidence="2 3" key="1">
    <citation type="journal article" date="2015" name="Genome Announc.">
        <title>Draft Genome Sequence of Rhodococcus rhodochrous Strain KG-21, a Soil Isolate from Oil Fields of Krishna-Godavari Basin, India.</title>
        <authorList>
            <person name="Dawar C."/>
            <person name="Aggarwal R.K."/>
        </authorList>
    </citation>
    <scope>NUCLEOTIDE SEQUENCE [LARGE SCALE GENOMIC DNA]</scope>
    <source>
        <strain evidence="2 3">KG-21</strain>
    </source>
</reference>
<name>A0A0N0S093_RHORH</name>
<sequence length="367" mass="38975">MGLSGTAQRALRNAWALFVGDGIEPQHATASVVVADGPHRTLRRYGESDAGAPVLLVPPLAAPARCYDLRPGQSLVQHLVEAGRNVHVLDFGTMDRSDRHLGFEHWVDDIVPEAIARVAELCGGRDVDLAAWSLGGTLCLLTAAAHPGLPIRSITAFGTPIDYERIPFLGPARHLGRIVGEPALTAVTHLLGGVPAPLVQLGYRATALERELTRPWFVARNLADAGTLARMEAIDRFQADMPGYPGRLFHQMAMRLTVANELATGRVRFEDRTIDLADVTVPVLALAGSDDVLAPVPAVEAIGRVLPGSPHVRFEVVPGSHLGLLAGLAARGTSWAHFTEFLDDPAAPVPPGTAGSGGDVVRVPEFP</sequence>
<dbReference type="Pfam" id="PF00561">
    <property type="entry name" value="Abhydrolase_1"/>
    <property type="match status" value="1"/>
</dbReference>
<dbReference type="PANTHER" id="PTHR36837">
    <property type="entry name" value="POLY(3-HYDROXYALKANOATE) POLYMERASE SUBUNIT PHAC"/>
    <property type="match status" value="1"/>
</dbReference>
<dbReference type="InterPro" id="IPR051321">
    <property type="entry name" value="PHA/PHB_synthase"/>
</dbReference>
<dbReference type="EMBL" id="AZYO01000141">
    <property type="protein sequence ID" value="KOS53227.1"/>
    <property type="molecule type" value="Genomic_DNA"/>
</dbReference>
<keyword evidence="2" id="KW-0378">Hydrolase</keyword>
<dbReference type="InterPro" id="IPR000073">
    <property type="entry name" value="AB_hydrolase_1"/>
</dbReference>
<dbReference type="Proteomes" id="UP000037712">
    <property type="component" value="Unassembled WGS sequence"/>
</dbReference>
<evidence type="ECO:0000259" key="1">
    <source>
        <dbReference type="Pfam" id="PF00561"/>
    </source>
</evidence>
<evidence type="ECO:0000313" key="2">
    <source>
        <dbReference type="EMBL" id="KOS53227.1"/>
    </source>
</evidence>
<reference evidence="3" key="2">
    <citation type="submission" date="2015-01" db="EMBL/GenBank/DDBJ databases">
        <title>Draft genome sequence of potential hydrocarbon metabolising strain of Rhodococcus rhodochrous.</title>
        <authorList>
            <person name="Aggarwal R.K."/>
            <person name="Dawar C."/>
        </authorList>
    </citation>
    <scope>NUCLEOTIDE SEQUENCE [LARGE SCALE GENOMIC DNA]</scope>
    <source>
        <strain evidence="3">KG-21</strain>
    </source>
</reference>
<dbReference type="GO" id="GO:0016787">
    <property type="term" value="F:hydrolase activity"/>
    <property type="evidence" value="ECO:0007669"/>
    <property type="project" value="UniProtKB-KW"/>
</dbReference>
<organism evidence="2 3">
    <name type="scientific">Rhodococcus rhodochrous KG-21</name>
    <dbReference type="NCBI Taxonomy" id="1441923"/>
    <lineage>
        <taxon>Bacteria</taxon>
        <taxon>Bacillati</taxon>
        <taxon>Actinomycetota</taxon>
        <taxon>Actinomycetes</taxon>
        <taxon>Mycobacteriales</taxon>
        <taxon>Nocardiaceae</taxon>
        <taxon>Rhodococcus</taxon>
    </lineage>
</organism>
<comment type="caution">
    <text evidence="2">The sequence shown here is derived from an EMBL/GenBank/DDBJ whole genome shotgun (WGS) entry which is preliminary data.</text>
</comment>
<dbReference type="Gene3D" id="3.40.50.1820">
    <property type="entry name" value="alpha/beta hydrolase"/>
    <property type="match status" value="1"/>
</dbReference>
<feature type="domain" description="AB hydrolase-1" evidence="1">
    <location>
        <begin position="67"/>
        <end position="321"/>
    </location>
</feature>
<protein>
    <submittedName>
        <fullName evidence="2">Hydrolase</fullName>
    </submittedName>
</protein>
<dbReference type="RefSeq" id="WP_054375254.1">
    <property type="nucleotide sequence ID" value="NZ_AZYO01000141.1"/>
</dbReference>
<proteinExistence type="predicted"/>
<gene>
    <name evidence="2" type="ORF">Z051_26685</name>
</gene>
<evidence type="ECO:0000313" key="3">
    <source>
        <dbReference type="Proteomes" id="UP000037712"/>
    </source>
</evidence>
<dbReference type="InterPro" id="IPR029058">
    <property type="entry name" value="AB_hydrolase_fold"/>
</dbReference>